<sequence length="255" mass="27364">MVEFDPQAPNLARMYDYMLGGDDNTAVDREVTDRLAALFPQAVPLARINREFLQRAVRYLAQAEVGQFLDLGSGLPTGGHVHEVAPGARVVYVDHDPVVATRARDLLEESGRAVLVQADLFDAGEVLERASAYLDLDRPVGVVLASVLHFVPDSADPQRMVARLRDALAPGSHLVITHATSVGRLSPEDAAKVISRGPSAAGADRTPAGIRTFFGDFALVEPGLVNAPDWRPDRPRLVGEPSTSSYLLAGVGAKR</sequence>
<dbReference type="CDD" id="cd02440">
    <property type="entry name" value="AdoMet_MTases"/>
    <property type="match status" value="1"/>
</dbReference>
<comment type="caution">
    <text evidence="1">The sequence shown here is derived from an EMBL/GenBank/DDBJ whole genome shotgun (WGS) entry which is preliminary data.</text>
</comment>
<dbReference type="EMBL" id="BMNH01000032">
    <property type="protein sequence ID" value="GGO80504.1"/>
    <property type="molecule type" value="Genomic_DNA"/>
</dbReference>
<dbReference type="PIRSF" id="PIRSF017393">
    <property type="entry name" value="MTase_SAV2177"/>
    <property type="match status" value="1"/>
</dbReference>
<dbReference type="InterPro" id="IPR029063">
    <property type="entry name" value="SAM-dependent_MTases_sf"/>
</dbReference>
<keyword evidence="2" id="KW-1185">Reference proteome</keyword>
<gene>
    <name evidence="1" type="ORF">GCM10012289_67310</name>
</gene>
<dbReference type="Gene3D" id="3.40.50.150">
    <property type="entry name" value="Vaccinia Virus protein VP39"/>
    <property type="match status" value="1"/>
</dbReference>
<dbReference type="Proteomes" id="UP000646523">
    <property type="component" value="Unassembled WGS sequence"/>
</dbReference>
<dbReference type="Pfam" id="PF04672">
    <property type="entry name" value="Methyltransf_19"/>
    <property type="match status" value="1"/>
</dbReference>
<proteinExistence type="predicted"/>
<accession>A0A918DSP7</accession>
<reference evidence="1" key="1">
    <citation type="journal article" date="2014" name="Int. J. Syst. Evol. Microbiol.">
        <title>Complete genome sequence of Corynebacterium casei LMG S-19264T (=DSM 44701T), isolated from a smear-ripened cheese.</title>
        <authorList>
            <consortium name="US DOE Joint Genome Institute (JGI-PGF)"/>
            <person name="Walter F."/>
            <person name="Albersmeier A."/>
            <person name="Kalinowski J."/>
            <person name="Ruckert C."/>
        </authorList>
    </citation>
    <scope>NUCLEOTIDE SEQUENCE</scope>
    <source>
        <strain evidence="1">CGMCC 4.7368</strain>
    </source>
</reference>
<reference evidence="1" key="2">
    <citation type="submission" date="2020-09" db="EMBL/GenBank/DDBJ databases">
        <authorList>
            <person name="Sun Q."/>
            <person name="Zhou Y."/>
        </authorList>
    </citation>
    <scope>NUCLEOTIDE SEQUENCE</scope>
    <source>
        <strain evidence="1">CGMCC 4.7368</strain>
    </source>
</reference>
<name>A0A918DSP7_9ACTN</name>
<protein>
    <recommendedName>
        <fullName evidence="3">SAM-dependent methyltransferase</fullName>
    </recommendedName>
</protein>
<dbReference type="RefSeq" id="WP_225264156.1">
    <property type="nucleotide sequence ID" value="NZ_BMNH01000032.1"/>
</dbReference>
<dbReference type="InterPro" id="IPR006764">
    <property type="entry name" value="SAM_dep_MeTrfase_SAV2177_type"/>
</dbReference>
<dbReference type="AlphaFoldDB" id="A0A918DSP7"/>
<organism evidence="1 2">
    <name type="scientific">Nonomuraea cavernae</name>
    <dbReference type="NCBI Taxonomy" id="2045107"/>
    <lineage>
        <taxon>Bacteria</taxon>
        <taxon>Bacillati</taxon>
        <taxon>Actinomycetota</taxon>
        <taxon>Actinomycetes</taxon>
        <taxon>Streptosporangiales</taxon>
        <taxon>Streptosporangiaceae</taxon>
        <taxon>Nonomuraea</taxon>
    </lineage>
</organism>
<evidence type="ECO:0000313" key="2">
    <source>
        <dbReference type="Proteomes" id="UP000646523"/>
    </source>
</evidence>
<dbReference type="SUPFAM" id="SSF53335">
    <property type="entry name" value="S-adenosyl-L-methionine-dependent methyltransferases"/>
    <property type="match status" value="1"/>
</dbReference>
<evidence type="ECO:0008006" key="3">
    <source>
        <dbReference type="Google" id="ProtNLM"/>
    </source>
</evidence>
<evidence type="ECO:0000313" key="1">
    <source>
        <dbReference type="EMBL" id="GGO80504.1"/>
    </source>
</evidence>